<proteinExistence type="predicted"/>
<dbReference type="GO" id="GO:0051213">
    <property type="term" value="F:dioxygenase activity"/>
    <property type="evidence" value="ECO:0007669"/>
    <property type="project" value="InterPro"/>
</dbReference>
<dbReference type="SUPFAM" id="SSF51197">
    <property type="entry name" value="Clavaminate synthase-like"/>
    <property type="match status" value="1"/>
</dbReference>
<protein>
    <submittedName>
        <fullName evidence="2">DNA repair protein</fullName>
    </submittedName>
</protein>
<dbReference type="EMBL" id="LQIR01000056">
    <property type="protein sequence ID" value="KUI09263.1"/>
    <property type="molecule type" value="Genomic_DNA"/>
</dbReference>
<dbReference type="InterPro" id="IPR027450">
    <property type="entry name" value="AlkB-like"/>
</dbReference>
<evidence type="ECO:0000259" key="1">
    <source>
        <dbReference type="PROSITE" id="PS51471"/>
    </source>
</evidence>
<dbReference type="GO" id="GO:0006307">
    <property type="term" value="P:DNA alkylation repair"/>
    <property type="evidence" value="ECO:0007669"/>
    <property type="project" value="InterPro"/>
</dbReference>
<evidence type="ECO:0000313" key="2">
    <source>
        <dbReference type="EMBL" id="KUI09263.1"/>
    </source>
</evidence>
<comment type="caution">
    <text evidence="2">The sequence shown here is derived from an EMBL/GenBank/DDBJ whole genome shotgun (WGS) entry which is preliminary data.</text>
</comment>
<dbReference type="InterPro" id="IPR037151">
    <property type="entry name" value="AlkB-like_sf"/>
</dbReference>
<keyword evidence="3" id="KW-1185">Reference proteome</keyword>
<sequence>MELALQSSLFEHAERRHLGNGAWIDFRSGWLDDADSLFTELSEVIPWRAESRPMYDRVVDVPRLVSFHNLVDDRPPHPRLKQLRRRLNDTYAGELGEPFTTAGLCLYRDGNDSVAWHGDTVGRSSTEDTMVAIIGLGATRTFALRPRGGGKSLRLQHAHGDLLVMGGSCQRTWEHAIPKTTRPVGVRISIQFRPHDVR</sequence>
<dbReference type="PANTHER" id="PTHR31212">
    <property type="entry name" value="ALPHA-KETOGLUTARATE-DEPENDENT DIOXYGENASE ALKB HOMOLOG 3"/>
    <property type="match status" value="1"/>
</dbReference>
<organism evidence="2 3">
    <name type="scientific">Mycobacterium lehmannii</name>
    <dbReference type="NCBI Taxonomy" id="2048550"/>
    <lineage>
        <taxon>Bacteria</taxon>
        <taxon>Bacillati</taxon>
        <taxon>Actinomycetota</taxon>
        <taxon>Actinomycetes</taxon>
        <taxon>Mycobacteriales</taxon>
        <taxon>Mycobacteriaceae</taxon>
        <taxon>Mycobacterium</taxon>
    </lineage>
</organism>
<dbReference type="InterPro" id="IPR005123">
    <property type="entry name" value="Oxoglu/Fe-dep_dioxygenase_dom"/>
</dbReference>
<dbReference type="FunFam" id="2.60.120.590:FF:000011">
    <property type="entry name" value="Alpha-ketoglutarate-dependent dioxygenase AlkB"/>
    <property type="match status" value="1"/>
</dbReference>
<dbReference type="RefSeq" id="WP_064399537.1">
    <property type="nucleotide sequence ID" value="NZ_LQIR01000056.1"/>
</dbReference>
<reference evidence="2 3" key="1">
    <citation type="submission" date="2016-01" db="EMBL/GenBank/DDBJ databases">
        <authorList>
            <consortium name="TB Trials Study Group"/>
            <person name="Sutton G."/>
            <person name="Brinkac L."/>
            <person name="Sanka R."/>
            <person name="Adams M."/>
            <person name="Lau E.L."/>
            <person name="Macaden R."/>
            <person name="Grewal H.M.S."/>
        </authorList>
    </citation>
    <scope>NUCLEOTIDE SEQUENCE [LARGE SCALE GENOMIC DNA]</scope>
    <source>
        <strain evidence="2 3">IS-1744</strain>
    </source>
</reference>
<dbReference type="Pfam" id="PF13532">
    <property type="entry name" value="2OG-FeII_Oxy_2"/>
    <property type="match status" value="1"/>
</dbReference>
<dbReference type="PROSITE" id="PS51471">
    <property type="entry name" value="FE2OG_OXY"/>
    <property type="match status" value="1"/>
</dbReference>
<dbReference type="AlphaFoldDB" id="A0A117JHU3"/>
<dbReference type="Proteomes" id="UP000053707">
    <property type="component" value="Unassembled WGS sequence"/>
</dbReference>
<accession>A0A117JHU3</accession>
<feature type="domain" description="Fe2OG dioxygenase" evidence="1">
    <location>
        <begin position="98"/>
        <end position="196"/>
    </location>
</feature>
<evidence type="ECO:0000313" key="3">
    <source>
        <dbReference type="Proteomes" id="UP000053707"/>
    </source>
</evidence>
<dbReference type="InterPro" id="IPR032854">
    <property type="entry name" value="ALKBH3"/>
</dbReference>
<dbReference type="PANTHER" id="PTHR31212:SF4">
    <property type="entry name" value="ALPHA-KETOGLUTARATE-DEPENDENT DIOXYGENASE ALKB HOMOLOG 3"/>
    <property type="match status" value="1"/>
</dbReference>
<name>A0A117JHU3_9MYCO</name>
<gene>
    <name evidence="2" type="ORF">AU192_17770</name>
</gene>
<dbReference type="Gene3D" id="2.60.120.590">
    <property type="entry name" value="Alpha-ketoglutarate-dependent dioxygenase AlkB-like"/>
    <property type="match status" value="1"/>
</dbReference>